<feature type="transmembrane region" description="Helical" evidence="10">
    <location>
        <begin position="57"/>
        <end position="78"/>
    </location>
</feature>
<evidence type="ECO:0000256" key="6">
    <source>
        <dbReference type="ARBA" id="ARBA00023136"/>
    </source>
</evidence>
<sequence length="104" mass="11258">MEWFYLFAAGIFEIVWAVSQKYSEGFTRALPTGITLVTASASFVLLGLAMKQLHLGTAYAVWTGIGIVGTALLGILLFHEPATPLRLLFIGLILIGIIGLKLSY</sequence>
<keyword evidence="6 10" id="KW-0472">Membrane</keyword>
<gene>
    <name evidence="11" type="ORF">V6E02_09390</name>
</gene>
<evidence type="ECO:0000256" key="10">
    <source>
        <dbReference type="SAM" id="Phobius"/>
    </source>
</evidence>
<keyword evidence="3" id="KW-1003">Cell membrane</keyword>
<dbReference type="InterPro" id="IPR037185">
    <property type="entry name" value="EmrE-like"/>
</dbReference>
<feature type="transmembrane region" description="Helical" evidence="10">
    <location>
        <begin position="84"/>
        <end position="102"/>
    </location>
</feature>
<evidence type="ECO:0000256" key="9">
    <source>
        <dbReference type="RuleBase" id="RU003942"/>
    </source>
</evidence>
<evidence type="ECO:0000313" key="12">
    <source>
        <dbReference type="Proteomes" id="UP001482231"/>
    </source>
</evidence>
<accession>A0ABV0EJ31</accession>
<organism evidence="11 12">
    <name type="scientific">Thiobacter aerophilum</name>
    <dbReference type="NCBI Taxonomy" id="3121275"/>
    <lineage>
        <taxon>Bacteria</taxon>
        <taxon>Pseudomonadati</taxon>
        <taxon>Pseudomonadota</taxon>
        <taxon>Betaproteobacteria</taxon>
        <taxon>Burkholderiales</taxon>
        <taxon>Thiobacteraceae</taxon>
        <taxon>Thiobacter</taxon>
    </lineage>
</organism>
<dbReference type="EMBL" id="JBAJEX010000007">
    <property type="protein sequence ID" value="MEO1767424.1"/>
    <property type="molecule type" value="Genomic_DNA"/>
</dbReference>
<keyword evidence="4 9" id="KW-0812">Transmembrane</keyword>
<evidence type="ECO:0000313" key="11">
    <source>
        <dbReference type="EMBL" id="MEO1767424.1"/>
    </source>
</evidence>
<evidence type="ECO:0000256" key="2">
    <source>
        <dbReference type="ARBA" id="ARBA00022448"/>
    </source>
</evidence>
<evidence type="ECO:0000256" key="1">
    <source>
        <dbReference type="ARBA" id="ARBA00004651"/>
    </source>
</evidence>
<protein>
    <recommendedName>
        <fullName evidence="8">Guanidinium exporter</fullName>
    </recommendedName>
</protein>
<keyword evidence="12" id="KW-1185">Reference proteome</keyword>
<dbReference type="SUPFAM" id="SSF103481">
    <property type="entry name" value="Multidrug resistance efflux transporter EmrE"/>
    <property type="match status" value="1"/>
</dbReference>
<comment type="similarity">
    <text evidence="7">Belongs to the drug/metabolite transporter (DMT) superfamily. Small multidrug resistance (SMR) (TC 2.A.7.1) family. Gdx/SugE subfamily.</text>
</comment>
<comment type="caution">
    <text evidence="11">The sequence shown here is derived from an EMBL/GenBank/DDBJ whole genome shotgun (WGS) entry which is preliminary data.</text>
</comment>
<dbReference type="Gene3D" id="1.10.3730.20">
    <property type="match status" value="1"/>
</dbReference>
<dbReference type="Proteomes" id="UP001482231">
    <property type="component" value="Unassembled WGS sequence"/>
</dbReference>
<name>A0ABV0EJ31_9BURK</name>
<evidence type="ECO:0000256" key="8">
    <source>
        <dbReference type="ARBA" id="ARBA00039168"/>
    </source>
</evidence>
<evidence type="ECO:0000256" key="3">
    <source>
        <dbReference type="ARBA" id="ARBA00022475"/>
    </source>
</evidence>
<evidence type="ECO:0000256" key="7">
    <source>
        <dbReference type="ARBA" id="ARBA00038151"/>
    </source>
</evidence>
<evidence type="ECO:0000256" key="4">
    <source>
        <dbReference type="ARBA" id="ARBA00022692"/>
    </source>
</evidence>
<dbReference type="InterPro" id="IPR000390">
    <property type="entry name" value="Small_drug/metabolite_transptr"/>
</dbReference>
<dbReference type="PANTHER" id="PTHR30561">
    <property type="entry name" value="SMR FAMILY PROTON-DEPENDENT DRUG EFFLUX TRANSPORTER SUGE"/>
    <property type="match status" value="1"/>
</dbReference>
<dbReference type="RefSeq" id="WP_347308535.1">
    <property type="nucleotide sequence ID" value="NZ_JBAJEX010000007.1"/>
</dbReference>
<evidence type="ECO:0000256" key="5">
    <source>
        <dbReference type="ARBA" id="ARBA00022989"/>
    </source>
</evidence>
<keyword evidence="2" id="KW-0813">Transport</keyword>
<dbReference type="InterPro" id="IPR045324">
    <property type="entry name" value="Small_multidrug_res"/>
</dbReference>
<feature type="transmembrane region" description="Helical" evidence="10">
    <location>
        <begin position="33"/>
        <end position="50"/>
    </location>
</feature>
<comment type="subcellular location">
    <subcellularLocation>
        <location evidence="1 9">Cell membrane</location>
        <topology evidence="1 9">Multi-pass membrane protein</topology>
    </subcellularLocation>
</comment>
<keyword evidence="5 10" id="KW-1133">Transmembrane helix</keyword>
<proteinExistence type="inferred from homology"/>
<dbReference type="Pfam" id="PF00893">
    <property type="entry name" value="Multi_Drug_Res"/>
    <property type="match status" value="1"/>
</dbReference>
<dbReference type="PANTHER" id="PTHR30561:SF0">
    <property type="entry name" value="GUANIDINIUM EXPORTER"/>
    <property type="match status" value="1"/>
</dbReference>
<reference evidence="11 12" key="1">
    <citation type="submission" date="2024-02" db="EMBL/GenBank/DDBJ databases">
        <title>New thermophilic sulfur-oxidizing bacteria from a hot springs of the Uzon caldera (Kamchatka, Russia).</title>
        <authorList>
            <person name="Dukat A.M."/>
            <person name="Elcheninov A.G."/>
            <person name="Frolov E.N."/>
        </authorList>
    </citation>
    <scope>NUCLEOTIDE SEQUENCE [LARGE SCALE GENOMIC DNA]</scope>
    <source>
        <strain evidence="11 12">AK1</strain>
    </source>
</reference>